<organism evidence="3 4">
    <name type="scientific">Insolitispirillum peregrinum</name>
    <dbReference type="NCBI Taxonomy" id="80876"/>
    <lineage>
        <taxon>Bacteria</taxon>
        <taxon>Pseudomonadati</taxon>
        <taxon>Pseudomonadota</taxon>
        <taxon>Alphaproteobacteria</taxon>
        <taxon>Rhodospirillales</taxon>
        <taxon>Novispirillaceae</taxon>
        <taxon>Insolitispirillum</taxon>
    </lineage>
</organism>
<feature type="transmembrane region" description="Helical" evidence="2">
    <location>
        <begin position="20"/>
        <end position="51"/>
    </location>
</feature>
<keyword evidence="4" id="KW-1185">Reference proteome</keyword>
<evidence type="ECO:0000256" key="2">
    <source>
        <dbReference type="SAM" id="Phobius"/>
    </source>
</evidence>
<name>A0A1N7INU2_9PROT</name>
<evidence type="ECO:0000313" key="4">
    <source>
        <dbReference type="Proteomes" id="UP000185678"/>
    </source>
</evidence>
<protein>
    <submittedName>
        <fullName evidence="3">Uncharacterized protein</fullName>
    </submittedName>
</protein>
<dbReference type="OrthoDB" id="7357449at2"/>
<feature type="transmembrane region" description="Helical" evidence="2">
    <location>
        <begin position="58"/>
        <end position="76"/>
    </location>
</feature>
<sequence>MAAAKSKAAPPGSIKRNIGLLALGVPLLFLFLPTVVFLGIALLPTFVALVVDRSVKRYGGMTVGGLNFAGAVPYLLNLWTGDHSVPEVLNILSDVFALMTIFGSAAAGWMIFAATPAVVTTVLTLTSSRRLAALRSRQKELIEEWGTEVTKSAEDDFDAPPPPGKPR</sequence>
<dbReference type="STRING" id="80876.SAMN05421779_101411"/>
<feature type="region of interest" description="Disordered" evidence="1">
    <location>
        <begin position="146"/>
        <end position="167"/>
    </location>
</feature>
<dbReference type="EMBL" id="FTOA01000001">
    <property type="protein sequence ID" value="SIS38773.1"/>
    <property type="molecule type" value="Genomic_DNA"/>
</dbReference>
<evidence type="ECO:0000256" key="1">
    <source>
        <dbReference type="SAM" id="MobiDB-lite"/>
    </source>
</evidence>
<dbReference type="RefSeq" id="WP_076398431.1">
    <property type="nucleotide sequence ID" value="NZ_FTOA01000001.1"/>
</dbReference>
<reference evidence="3 4" key="1">
    <citation type="submission" date="2017-01" db="EMBL/GenBank/DDBJ databases">
        <authorList>
            <person name="Mah S.A."/>
            <person name="Swanson W.J."/>
            <person name="Moy G.W."/>
            <person name="Vacquier V.D."/>
        </authorList>
    </citation>
    <scope>NUCLEOTIDE SEQUENCE [LARGE SCALE GENOMIC DNA]</scope>
    <source>
        <strain evidence="3 4">DSM 11589</strain>
    </source>
</reference>
<keyword evidence="2" id="KW-0812">Transmembrane</keyword>
<accession>A0A1N7INU2</accession>
<dbReference type="AlphaFoldDB" id="A0A1N7INU2"/>
<keyword evidence="2" id="KW-0472">Membrane</keyword>
<evidence type="ECO:0000313" key="3">
    <source>
        <dbReference type="EMBL" id="SIS38773.1"/>
    </source>
</evidence>
<proteinExistence type="predicted"/>
<keyword evidence="2" id="KW-1133">Transmembrane helix</keyword>
<gene>
    <name evidence="3" type="ORF">SAMN05421779_101411</name>
</gene>
<dbReference type="Proteomes" id="UP000185678">
    <property type="component" value="Unassembled WGS sequence"/>
</dbReference>
<feature type="transmembrane region" description="Helical" evidence="2">
    <location>
        <begin position="96"/>
        <end position="125"/>
    </location>
</feature>